<dbReference type="EMBL" id="JARAOO010000007">
    <property type="protein sequence ID" value="KAJ7963278.1"/>
    <property type="molecule type" value="Genomic_DNA"/>
</dbReference>
<dbReference type="KEGG" id="qsa:O6P43_018396"/>
<reference evidence="3" key="1">
    <citation type="journal article" date="2023" name="Science">
        <title>Elucidation of the pathway for biosynthesis of saponin adjuvants from the soapbark tree.</title>
        <authorList>
            <person name="Reed J."/>
            <person name="Orme A."/>
            <person name="El-Demerdash A."/>
            <person name="Owen C."/>
            <person name="Martin L.B.B."/>
            <person name="Misra R.C."/>
            <person name="Kikuchi S."/>
            <person name="Rejzek M."/>
            <person name="Martin A.C."/>
            <person name="Harkess A."/>
            <person name="Leebens-Mack J."/>
            <person name="Louveau T."/>
            <person name="Stephenson M.J."/>
            <person name="Osbourn A."/>
        </authorList>
    </citation>
    <scope>NUCLEOTIDE SEQUENCE</scope>
    <source>
        <strain evidence="3">S10</strain>
    </source>
</reference>
<feature type="transmembrane region" description="Helical" evidence="1">
    <location>
        <begin position="577"/>
        <end position="596"/>
    </location>
</feature>
<accession>A0AAD7LS75</accession>
<feature type="transmembrane region" description="Helical" evidence="1">
    <location>
        <begin position="65"/>
        <end position="85"/>
    </location>
</feature>
<keyword evidence="4" id="KW-1185">Reference proteome</keyword>
<dbReference type="Pfam" id="PF13968">
    <property type="entry name" value="DUF4220"/>
    <property type="match status" value="1"/>
</dbReference>
<proteinExistence type="predicted"/>
<keyword evidence="1" id="KW-1133">Transmembrane helix</keyword>
<evidence type="ECO:0000313" key="3">
    <source>
        <dbReference type="EMBL" id="KAJ7963278.1"/>
    </source>
</evidence>
<feature type="domain" description="DUF4220" evidence="2">
    <location>
        <begin position="68"/>
        <end position="448"/>
    </location>
</feature>
<feature type="transmembrane region" description="Helical" evidence="1">
    <location>
        <begin position="352"/>
        <end position="374"/>
    </location>
</feature>
<evidence type="ECO:0000259" key="2">
    <source>
        <dbReference type="Pfam" id="PF13968"/>
    </source>
</evidence>
<feature type="transmembrane region" description="Helical" evidence="1">
    <location>
        <begin position="380"/>
        <end position="398"/>
    </location>
</feature>
<dbReference type="Proteomes" id="UP001163823">
    <property type="component" value="Chromosome 7"/>
</dbReference>
<evidence type="ECO:0000313" key="4">
    <source>
        <dbReference type="Proteomes" id="UP001163823"/>
    </source>
</evidence>
<feature type="transmembrane region" description="Helical" evidence="1">
    <location>
        <begin position="161"/>
        <end position="182"/>
    </location>
</feature>
<protein>
    <submittedName>
        <fullName evidence="3">DUF594 family protein</fullName>
    </submittedName>
</protein>
<keyword evidence="1" id="KW-0812">Transmembrane</keyword>
<dbReference type="Pfam" id="PF04578">
    <property type="entry name" value="DUF594"/>
    <property type="match status" value="1"/>
</dbReference>
<dbReference type="InterPro" id="IPR025315">
    <property type="entry name" value="DUF4220"/>
</dbReference>
<dbReference type="InterPro" id="IPR007658">
    <property type="entry name" value="DUF594"/>
</dbReference>
<dbReference type="AlphaFoldDB" id="A0AAD7LS75"/>
<feature type="transmembrane region" description="Helical" evidence="1">
    <location>
        <begin position="34"/>
        <end position="53"/>
    </location>
</feature>
<sequence>MLITIFSSYLLIKNRNLVQIFPKRLRELWSLWEIRSAVILSLILQIILILLGKRRKISRSSSLRFFLWFAYLSSDATATFCLSAISSTSGDTQGGSDDPNLGIMAFWAPLLVLHLGGQDTITAYSLEDNELYSRRFLGLGVQLIVAGNVIVRAWTNASLNFLVIPIFIAGIIKNGERIWALWHASRDHFRDSMLPPPDPGPNYAKYMEEYRSRTEEGFDVSLRRFIEPPIGSSSNNISFTTDRNSSLSEAEFLLYANNFFSIFKRLCADLILSFHDIENSQSFLRSRSCDEAFKLIEIELGFMYDLFYTKAAVAYSLIGGGCRRLGTFSFTITALWTFSVIKKDAYHKADVIITYLLLIGAIILEIRAVIVVLFSDWVIVWLHKHNNAVVHFLCRAIFSIRRARNRWYNTFFAKIGWSNTMSPITRWSNTILAKHRWSNTMAQYNLITFCLKDRPANCIVIRKIKSIYQSVEKYWSIDSKKVPDELKELIFQEFQRKLNAAENFKGCKNFCAYKGDWVLQQKQCYEKFCWSVDVAIDQSIILWHIATDLCYYSELDTTNKNSDPENVRNSKDMSRLLSNYMLYLLVMCPFMLPNGIGQIRFRDTCAEANVFFKDRNSILYRKEAEACKELLEVDTQIPPLEVKGDRCKSLLFDACRLAKSLNGLDTEQGWDRTKKWELISHVWVEMLSYAASQCRWNHHAEQLRRGGELLTHVWLLMAHLGITEQFQISQGHARARLIHE</sequence>
<dbReference type="PANTHER" id="PTHR31325">
    <property type="entry name" value="OS01G0798800 PROTEIN-RELATED"/>
    <property type="match status" value="1"/>
</dbReference>
<name>A0AAD7LS75_QUISA</name>
<gene>
    <name evidence="3" type="ORF">O6P43_018396</name>
</gene>
<evidence type="ECO:0000256" key="1">
    <source>
        <dbReference type="SAM" id="Phobius"/>
    </source>
</evidence>
<comment type="caution">
    <text evidence="3">The sequence shown here is derived from an EMBL/GenBank/DDBJ whole genome shotgun (WGS) entry which is preliminary data.</text>
</comment>
<organism evidence="3 4">
    <name type="scientific">Quillaja saponaria</name>
    <name type="common">Soap bark tree</name>
    <dbReference type="NCBI Taxonomy" id="32244"/>
    <lineage>
        <taxon>Eukaryota</taxon>
        <taxon>Viridiplantae</taxon>
        <taxon>Streptophyta</taxon>
        <taxon>Embryophyta</taxon>
        <taxon>Tracheophyta</taxon>
        <taxon>Spermatophyta</taxon>
        <taxon>Magnoliopsida</taxon>
        <taxon>eudicotyledons</taxon>
        <taxon>Gunneridae</taxon>
        <taxon>Pentapetalae</taxon>
        <taxon>rosids</taxon>
        <taxon>fabids</taxon>
        <taxon>Fabales</taxon>
        <taxon>Quillajaceae</taxon>
        <taxon>Quillaja</taxon>
    </lineage>
</organism>
<keyword evidence="1" id="KW-0472">Membrane</keyword>